<dbReference type="EMBL" id="GBRH01169917">
    <property type="protein sequence ID" value="JAE27979.1"/>
    <property type="molecule type" value="Transcribed_RNA"/>
</dbReference>
<reference evidence="1" key="2">
    <citation type="journal article" date="2015" name="Data Brief">
        <title>Shoot transcriptome of the giant reed, Arundo donax.</title>
        <authorList>
            <person name="Barrero R.A."/>
            <person name="Guerrero F.D."/>
            <person name="Moolhuijzen P."/>
            <person name="Goolsby J.A."/>
            <person name="Tidwell J."/>
            <person name="Bellgard S.E."/>
            <person name="Bellgard M.I."/>
        </authorList>
    </citation>
    <scope>NUCLEOTIDE SEQUENCE</scope>
    <source>
        <tissue evidence="1">Shoot tissue taken approximately 20 cm above the soil surface</tissue>
    </source>
</reference>
<evidence type="ECO:0000313" key="1">
    <source>
        <dbReference type="EMBL" id="JAE27979.1"/>
    </source>
</evidence>
<dbReference type="AlphaFoldDB" id="A0A0A9GWQ6"/>
<sequence length="90" mass="9379">MQYSSSALPGAAKPFLISLTTAATAPPSIRAARPSGHPARFARIMTASLRTAAASASLPRSRTSAAASSVRTAPGARAILDRFIPERETW</sequence>
<reference evidence="1" key="1">
    <citation type="submission" date="2014-09" db="EMBL/GenBank/DDBJ databases">
        <authorList>
            <person name="Magalhaes I.L.F."/>
            <person name="Oliveira U."/>
            <person name="Santos F.R."/>
            <person name="Vidigal T.H.D.A."/>
            <person name="Brescovit A.D."/>
            <person name="Santos A.J."/>
        </authorList>
    </citation>
    <scope>NUCLEOTIDE SEQUENCE</scope>
    <source>
        <tissue evidence="1">Shoot tissue taken approximately 20 cm above the soil surface</tissue>
    </source>
</reference>
<proteinExistence type="predicted"/>
<protein>
    <submittedName>
        <fullName evidence="1">Uncharacterized protein</fullName>
    </submittedName>
</protein>
<name>A0A0A9GWQ6_ARUDO</name>
<organism evidence="1">
    <name type="scientific">Arundo donax</name>
    <name type="common">Giant reed</name>
    <name type="synonym">Donax arundinaceus</name>
    <dbReference type="NCBI Taxonomy" id="35708"/>
    <lineage>
        <taxon>Eukaryota</taxon>
        <taxon>Viridiplantae</taxon>
        <taxon>Streptophyta</taxon>
        <taxon>Embryophyta</taxon>
        <taxon>Tracheophyta</taxon>
        <taxon>Spermatophyta</taxon>
        <taxon>Magnoliopsida</taxon>
        <taxon>Liliopsida</taxon>
        <taxon>Poales</taxon>
        <taxon>Poaceae</taxon>
        <taxon>PACMAD clade</taxon>
        <taxon>Arundinoideae</taxon>
        <taxon>Arundineae</taxon>
        <taxon>Arundo</taxon>
    </lineage>
</organism>
<accession>A0A0A9GWQ6</accession>